<dbReference type="AlphaFoldDB" id="A0A6B8MA52"/>
<dbReference type="KEGG" id="mpar:F7D14_02245"/>
<evidence type="ECO:0000313" key="4">
    <source>
        <dbReference type="Proteomes" id="UP000422569"/>
    </source>
</evidence>
<evidence type="ECO:0000259" key="2">
    <source>
        <dbReference type="Pfam" id="PF10908"/>
    </source>
</evidence>
<feature type="compositionally biased region" description="Low complexity" evidence="1">
    <location>
        <begin position="77"/>
        <end position="97"/>
    </location>
</feature>
<organism evidence="3 4">
    <name type="scientific">Methylocystis parvus</name>
    <dbReference type="NCBI Taxonomy" id="134"/>
    <lineage>
        <taxon>Bacteria</taxon>
        <taxon>Pseudomonadati</taxon>
        <taxon>Pseudomonadota</taxon>
        <taxon>Alphaproteobacteria</taxon>
        <taxon>Hyphomicrobiales</taxon>
        <taxon>Methylocystaceae</taxon>
        <taxon>Methylocystis</taxon>
    </lineage>
</organism>
<dbReference type="EMBL" id="CP044331">
    <property type="protein sequence ID" value="QGM99498.1"/>
    <property type="molecule type" value="Genomic_DNA"/>
</dbReference>
<evidence type="ECO:0000256" key="1">
    <source>
        <dbReference type="SAM" id="MobiDB-lite"/>
    </source>
</evidence>
<dbReference type="Pfam" id="PF10908">
    <property type="entry name" value="Tlde1_dom"/>
    <property type="match status" value="1"/>
</dbReference>
<accession>A0A6B8MA52</accession>
<dbReference type="Proteomes" id="UP000422569">
    <property type="component" value="Chromosome"/>
</dbReference>
<feature type="domain" description="Tlde1" evidence="2">
    <location>
        <begin position="200"/>
        <end position="301"/>
    </location>
</feature>
<feature type="compositionally biased region" description="Low complexity" evidence="1">
    <location>
        <begin position="132"/>
        <end position="147"/>
    </location>
</feature>
<feature type="region of interest" description="Disordered" evidence="1">
    <location>
        <begin position="1"/>
        <end position="151"/>
    </location>
</feature>
<reference evidence="3 4" key="1">
    <citation type="submission" date="2019-09" db="EMBL/GenBank/DDBJ databases">
        <title>Isolation and complete genome sequencing of Methylocystis species.</title>
        <authorList>
            <person name="Rumah B.L."/>
            <person name="Stead C.E."/>
            <person name="Stevens B.C."/>
            <person name="Minton N.P."/>
            <person name="Grosse-Honebrink A."/>
            <person name="Zhang Y."/>
        </authorList>
    </citation>
    <scope>NUCLEOTIDE SEQUENCE [LARGE SCALE GENOMIC DNA]</scope>
    <source>
        <strain evidence="3 4">BRCS2</strain>
    </source>
</reference>
<protein>
    <submittedName>
        <fullName evidence="3">DUF2778 domain-containing protein</fullName>
    </submittedName>
</protein>
<dbReference type="InterPro" id="IPR021225">
    <property type="entry name" value="Tlde1_dom"/>
</dbReference>
<proteinExistence type="predicted"/>
<name>A0A6B8MA52_9HYPH</name>
<keyword evidence="4" id="KW-1185">Reference proteome</keyword>
<gene>
    <name evidence="3" type="ORF">F7D14_02245</name>
</gene>
<sequence length="302" mass="31991">MAVGLGPWARSAAASAPELRPNQETAALEGKVEPAPQQRPAPESVAEAEPSYPEADVPLPPQRPVELRNLASRAELAPMRQAALPAQPAPAAQAPAPGDNRGFFEKLFGGAGAEQQQAAQQPPAPTGRNARRQQQAPVQQAMAYAPQEPTSGGLFSGLTSAVAPAAPAPSVTNGPAPRAGNGTAVYDISAHTVYMPDGTRLEAHSGLREHLDDPRFVHVRMRGPTPPAVYALSPREQLFHGVEALRLTPNSEVYGRAGLLAHTYMLGPNGDSNGCVSFRDYQAFLNAYKRGEVRRLVVVARM</sequence>
<evidence type="ECO:0000313" key="3">
    <source>
        <dbReference type="EMBL" id="QGM99498.1"/>
    </source>
</evidence>